<dbReference type="EMBL" id="CAJPEV010000023">
    <property type="protein sequence ID" value="CAG0878977.1"/>
    <property type="molecule type" value="Genomic_DNA"/>
</dbReference>
<feature type="signal peptide" evidence="1">
    <location>
        <begin position="1"/>
        <end position="17"/>
    </location>
</feature>
<name>A0A7R9A277_9CRUS</name>
<dbReference type="AlphaFoldDB" id="A0A7R9A277"/>
<keyword evidence="3" id="KW-1185">Reference proteome</keyword>
<evidence type="ECO:0000256" key="1">
    <source>
        <dbReference type="SAM" id="SignalP"/>
    </source>
</evidence>
<dbReference type="Proteomes" id="UP000677054">
    <property type="component" value="Unassembled WGS sequence"/>
</dbReference>
<gene>
    <name evidence="2" type="ORF">DSTB1V02_LOCUS357</name>
</gene>
<sequence>MKVICLFVMLLGSFARGQDLDEFPAARQFSPDTVTTFFDGLQSTVSGALGFLERYGFDRANPHTGTAGLRTTVQNLMRCSPCAGSGLSGVRRDDPLAIGVSAGQCLSGTRRECCGCFVESVSQVVLDNTMPYVEGFVREALNTVAFNSYRITAQTRAE</sequence>
<keyword evidence="1" id="KW-0732">Signal</keyword>
<feature type="chain" id="PRO_5036209598" evidence="1">
    <location>
        <begin position="18"/>
        <end position="158"/>
    </location>
</feature>
<accession>A0A7R9A277</accession>
<protein>
    <submittedName>
        <fullName evidence="2">Uncharacterized protein</fullName>
    </submittedName>
</protein>
<reference evidence="2" key="1">
    <citation type="submission" date="2020-11" db="EMBL/GenBank/DDBJ databases">
        <authorList>
            <person name="Tran Van P."/>
        </authorList>
    </citation>
    <scope>NUCLEOTIDE SEQUENCE</scope>
</reference>
<dbReference type="EMBL" id="LR899540">
    <property type="protein sequence ID" value="CAD7240332.1"/>
    <property type="molecule type" value="Genomic_DNA"/>
</dbReference>
<organism evidence="2">
    <name type="scientific">Darwinula stevensoni</name>
    <dbReference type="NCBI Taxonomy" id="69355"/>
    <lineage>
        <taxon>Eukaryota</taxon>
        <taxon>Metazoa</taxon>
        <taxon>Ecdysozoa</taxon>
        <taxon>Arthropoda</taxon>
        <taxon>Crustacea</taxon>
        <taxon>Oligostraca</taxon>
        <taxon>Ostracoda</taxon>
        <taxon>Podocopa</taxon>
        <taxon>Podocopida</taxon>
        <taxon>Darwinulocopina</taxon>
        <taxon>Darwinuloidea</taxon>
        <taxon>Darwinulidae</taxon>
        <taxon>Darwinula</taxon>
    </lineage>
</organism>
<evidence type="ECO:0000313" key="2">
    <source>
        <dbReference type="EMBL" id="CAD7240332.1"/>
    </source>
</evidence>
<proteinExistence type="predicted"/>
<evidence type="ECO:0000313" key="3">
    <source>
        <dbReference type="Proteomes" id="UP000677054"/>
    </source>
</evidence>